<protein>
    <submittedName>
        <fullName evidence="1">Uncharacterized protein</fullName>
    </submittedName>
</protein>
<dbReference type="KEGG" id="pyc:TQ32_03145"/>
<sequence>MFNFLRRKRKERYGPLVYLSEPTILYHTQTEKVILEIIEEKLNSTNVILPSDYGIKDVSNKIQDAEYFVAVAIYGKFSSLVCREVEKAKAFKKKIYTIDIASKNDDSITYYFDEGVPEHIEWLNEEQTREFFNRFLGEDFMGMAFRGFFLGYRKNKW</sequence>
<evidence type="ECO:0000313" key="2">
    <source>
        <dbReference type="Proteomes" id="UP000070587"/>
    </source>
</evidence>
<dbReference type="RefSeq" id="WP_068320910.1">
    <property type="nucleotide sequence ID" value="NZ_CP010835.1"/>
</dbReference>
<reference evidence="2" key="1">
    <citation type="submission" date="2015-02" db="EMBL/GenBank/DDBJ databases">
        <title>Pyrococcus kukulkanii sp. nov., a novel hyperthermophilic archaeon isolated from a deep-sea hydrothermal vent at the Guaymas Basin.</title>
        <authorList>
            <person name="Oger P.M."/>
            <person name="Callac N."/>
            <person name="Jebbar M."/>
            <person name="Godfroy A."/>
        </authorList>
    </citation>
    <scope>NUCLEOTIDE SEQUENCE [LARGE SCALE GENOMIC DNA]</scope>
    <source>
        <strain evidence="2">NCB100</strain>
    </source>
</reference>
<reference evidence="1 2" key="2">
    <citation type="journal article" date="2016" name="Int. J. Syst. Evol. Microbiol.">
        <title>Pyrococcus kukulkanii sp. nov., a hyperthermophilic, piezophilic archaeon isolated from a deep-sea hydrothermal vent.</title>
        <authorList>
            <person name="Callac N."/>
            <person name="Oger P."/>
            <person name="Lesongeur F."/>
            <person name="Rattray J.E."/>
            <person name="Vannier P."/>
            <person name="Michoud G."/>
            <person name="Beauverger M."/>
            <person name="Gayet N."/>
            <person name="Rouxel O."/>
            <person name="Jebbar M."/>
            <person name="Godfroy A."/>
        </authorList>
    </citation>
    <scope>NUCLEOTIDE SEQUENCE [LARGE SCALE GENOMIC DNA]</scope>
    <source>
        <strain evidence="1 2">NCB100</strain>
    </source>
</reference>
<dbReference type="GeneID" id="28490798"/>
<dbReference type="EMBL" id="CP010835">
    <property type="protein sequence ID" value="AMM53586.1"/>
    <property type="molecule type" value="Genomic_DNA"/>
</dbReference>
<dbReference type="AlphaFoldDB" id="A0A127BA98"/>
<gene>
    <name evidence="1" type="ORF">TQ32_03145</name>
</gene>
<name>A0A127BA98_9EURY</name>
<dbReference type="Proteomes" id="UP000070587">
    <property type="component" value="Chromosome"/>
</dbReference>
<organism evidence="1 2">
    <name type="scientific">Pyrococcus kukulkanii</name>
    <dbReference type="NCBI Taxonomy" id="1609559"/>
    <lineage>
        <taxon>Archaea</taxon>
        <taxon>Methanobacteriati</taxon>
        <taxon>Methanobacteriota</taxon>
        <taxon>Thermococci</taxon>
        <taxon>Thermococcales</taxon>
        <taxon>Thermococcaceae</taxon>
        <taxon>Pyrococcus</taxon>
    </lineage>
</organism>
<dbReference type="PATRIC" id="fig|1609559.3.peg.657"/>
<evidence type="ECO:0000313" key="1">
    <source>
        <dbReference type="EMBL" id="AMM53586.1"/>
    </source>
</evidence>
<dbReference type="OrthoDB" id="85626at2157"/>
<proteinExistence type="predicted"/>
<accession>A0A127BA98</accession>
<dbReference type="STRING" id="1609559.TQ32_03145"/>